<dbReference type="Gene3D" id="2.70.150.10">
    <property type="entry name" value="Calcium-transporting ATPase, cytoplasmic transduction domain A"/>
    <property type="match status" value="1"/>
</dbReference>
<evidence type="ECO:0000256" key="8">
    <source>
        <dbReference type="ARBA" id="ARBA00049360"/>
    </source>
</evidence>
<keyword evidence="2" id="KW-0812">Transmembrane</keyword>
<sequence>MAGLVAGPIGVLGSAARDAAERVEHGSRALLGAVGGMPADLVEAVASLADAGPRRGRRRVWAHRGRAHIEVRGLTGHGDRHERLSGALTAAVRAMDGVHWAEVNAVLGQVVVDLDEQQVDADDLLDLVEEIEREQGTDDEDFPGLRPPLPSDTAPAALAKAVLLADVAGLGVAAVRRVVPLRVLPVALRVPAVVAETQPRVRRALEKRLGKQHTDVVLAVSSAAAHALTDGVAAIALDGAQRVWQLAEIRSRQQVWARREHELVRGGKGLHPRIAERLPRPAPLPPGPVEICADRTSLAGLAGAGGLLVWTGDPGRSARALLATVPKAAGMGREAFSAWLGRDLARLGVVPMNGNALRVLDRVTTVVIDSAALCAASPRLLSAVAGDDLDEAGVWSAAQSVLSGRPAAELAGAGPWSGNGWRLRRVRGSRPGRPGAALRDGLPLELLGPDGGKRGEVVVTYDLDPLAEAVMAAARSAAGRLILTGHAAVRELLPWADRVLDGAASLTSEVRALQADGEVVLLVSAHADHALAAADLGVGVLTRAGTAERVCWSADLVCGPGLAEVWRVLTATGEARHVSRRSAHLSVGGSVLGALLAATGSDARRGVAGLTTSPVHGAALLAQAGGVGTARRLARRTPPPPRVRGAWHALGARETLAVLHTVSGRPATAAAAPTPDPAVARARRLLVDGAQYAARVTGTGPAVRAGVQLAGAVREELRDPLTPVLALGAAASAAVGSTVDSALVGGVMAGNALISGAQRLRAQRALSGLLLAERVSARRLRWEPPQGPVTGDRSRFFAGLARAGTDTVAADDLRVGDVIALGPADIVPADARLLVADRLEVDEASLTGEPTPVAKDPAAAPGAELAERTCMVYQGCTVLSGTGYAVVVATGAHTEAGRAAELAGAAGVPTGLEGHLAELTRVALPAVGVGGAAVTMFGLLRGTPVRQALASGVAVAVAAVPEGLPLVATVAQSAAARRLSRHGVLTRSARVLEALGRVDVVAYDKTGTLTEGRLAVTRAASCEHEVDLAGPGGLILLRTAARACPRPGTGGRLAHATDQAVVDAAAAHCPPDDAWRVTAELPFEASRGFSATAGTDAGRPGLAVKGAPETVLARCSAVVGDPGAAAVPLDAGRRRAAQDVVRRLADDGLRVLAVAQASPGRAATEPDLRPEGIDGLTLLGFLAISDPARPGAAETVKRLSHAGVRIAMITGDHPATAAAVARDLGIQVAGVVTGAELDALAEPDRIARTAASAVFARMSPEHKVRVVHDLQRAGHVVAMAGDGVNDAAAIRMADVGIGLSAYGSGAARAAADLVLTDPAPDRLLYALVEGRTLWRSVRDAVGILVGGNAGEVAFTVLGTALSGRAPLSTRQLLLVNLLTDMLPALAVAVAPARPSTAGADPLAGGPAPGLLGPDLARVLAVRGGATTLGAAGAWQIGRMTGRGKRADTMGLAALVGTQLGQTLITDWHSPLVLSTAGISTAVLVAVVQTPGVSQFFGCTPLGPVAWAAVTGCSATATVAAALAPRVATALRSE</sequence>
<dbReference type="InterPro" id="IPR044492">
    <property type="entry name" value="P_typ_ATPase_HD_dom"/>
</dbReference>
<dbReference type="Pfam" id="PF00122">
    <property type="entry name" value="E1-E2_ATPase"/>
    <property type="match status" value="1"/>
</dbReference>
<keyword evidence="5" id="KW-1278">Translocase</keyword>
<dbReference type="InterPro" id="IPR006068">
    <property type="entry name" value="ATPase_P-typ_cation-transptr_C"/>
</dbReference>
<organism evidence="11 12">
    <name type="scientific">Actinacidiphila acididurans</name>
    <dbReference type="NCBI Taxonomy" id="2784346"/>
    <lineage>
        <taxon>Bacteria</taxon>
        <taxon>Bacillati</taxon>
        <taxon>Actinomycetota</taxon>
        <taxon>Actinomycetes</taxon>
        <taxon>Kitasatosporales</taxon>
        <taxon>Streptomycetaceae</taxon>
        <taxon>Actinacidiphila</taxon>
    </lineage>
</organism>
<dbReference type="Pfam" id="PF00689">
    <property type="entry name" value="Cation_ATPase_C"/>
    <property type="match status" value="1"/>
</dbReference>
<dbReference type="SFLD" id="SFLDS00003">
    <property type="entry name" value="Haloacid_Dehalogenase"/>
    <property type="match status" value="1"/>
</dbReference>
<evidence type="ECO:0000256" key="7">
    <source>
        <dbReference type="ARBA" id="ARBA00023136"/>
    </source>
</evidence>
<evidence type="ECO:0000259" key="10">
    <source>
        <dbReference type="Pfam" id="PF00689"/>
    </source>
</evidence>
<evidence type="ECO:0000256" key="4">
    <source>
        <dbReference type="ARBA" id="ARBA00022840"/>
    </source>
</evidence>
<feature type="domain" description="P-type ATPase A" evidence="9">
    <location>
        <begin position="804"/>
        <end position="902"/>
    </location>
</feature>
<comment type="subcellular location">
    <subcellularLocation>
        <location evidence="1">Cell membrane</location>
        <topology evidence="1">Multi-pass membrane protein</topology>
    </subcellularLocation>
</comment>
<dbReference type="PRINTS" id="PR00119">
    <property type="entry name" value="CATATPASE"/>
</dbReference>
<dbReference type="SUPFAM" id="SSF55008">
    <property type="entry name" value="HMA, heavy metal-associated domain"/>
    <property type="match status" value="1"/>
</dbReference>
<dbReference type="PRINTS" id="PR00120">
    <property type="entry name" value="HATPASE"/>
</dbReference>
<dbReference type="InterPro" id="IPR036412">
    <property type="entry name" value="HAD-like_sf"/>
</dbReference>
<dbReference type="SUPFAM" id="SSF56784">
    <property type="entry name" value="HAD-like"/>
    <property type="match status" value="1"/>
</dbReference>
<comment type="caution">
    <text evidence="11">The sequence shown here is derived from an EMBL/GenBank/DDBJ whole genome shotgun (WGS) entry which is preliminary data.</text>
</comment>
<reference evidence="11 12" key="1">
    <citation type="submission" date="2021-01" db="EMBL/GenBank/DDBJ databases">
        <title>Streptomyces acididurans sp. nov., isolated from a peat swamp forest soil.</title>
        <authorList>
            <person name="Chantavorakit T."/>
            <person name="Duangmal K."/>
        </authorList>
    </citation>
    <scope>NUCLEOTIDE SEQUENCE [LARGE SCALE GENOMIC DNA]</scope>
    <source>
        <strain evidence="11 12">KK5PA1</strain>
    </source>
</reference>
<name>A0ABS2TLI9_9ACTN</name>
<dbReference type="NCBIfam" id="TIGR01494">
    <property type="entry name" value="ATPase_P-type"/>
    <property type="match status" value="2"/>
</dbReference>
<feature type="domain" description="Cation-transporting P-type ATPase C-terminal" evidence="10">
    <location>
        <begin position="1365"/>
        <end position="1522"/>
    </location>
</feature>
<dbReference type="SFLD" id="SFLDF00027">
    <property type="entry name" value="p-type_atpase"/>
    <property type="match status" value="1"/>
</dbReference>
<dbReference type="SUPFAM" id="SSF81665">
    <property type="entry name" value="Calcium ATPase, transmembrane domain M"/>
    <property type="match status" value="1"/>
</dbReference>
<dbReference type="Proteomes" id="UP000749040">
    <property type="component" value="Unassembled WGS sequence"/>
</dbReference>
<protein>
    <submittedName>
        <fullName evidence="11">Cation-translocating P-type ATPase</fullName>
    </submittedName>
</protein>
<dbReference type="Gene3D" id="3.30.70.100">
    <property type="match status" value="1"/>
</dbReference>
<dbReference type="InterPro" id="IPR036163">
    <property type="entry name" value="HMA_dom_sf"/>
</dbReference>
<dbReference type="EMBL" id="JADKYB010000003">
    <property type="protein sequence ID" value="MBM9504205.1"/>
    <property type="molecule type" value="Genomic_DNA"/>
</dbReference>
<evidence type="ECO:0000259" key="9">
    <source>
        <dbReference type="Pfam" id="PF00122"/>
    </source>
</evidence>
<evidence type="ECO:0000256" key="6">
    <source>
        <dbReference type="ARBA" id="ARBA00022989"/>
    </source>
</evidence>
<dbReference type="SUPFAM" id="SSF81660">
    <property type="entry name" value="Metal cation-transporting ATPase, ATP-binding domain N"/>
    <property type="match status" value="1"/>
</dbReference>
<keyword evidence="12" id="KW-1185">Reference proteome</keyword>
<evidence type="ECO:0000313" key="12">
    <source>
        <dbReference type="Proteomes" id="UP000749040"/>
    </source>
</evidence>
<evidence type="ECO:0000256" key="2">
    <source>
        <dbReference type="ARBA" id="ARBA00022692"/>
    </source>
</evidence>
<dbReference type="Gene3D" id="3.40.50.1000">
    <property type="entry name" value="HAD superfamily/HAD-like"/>
    <property type="match status" value="2"/>
</dbReference>
<accession>A0ABS2TLI9</accession>
<dbReference type="Gene3D" id="3.40.1110.10">
    <property type="entry name" value="Calcium-transporting ATPase, cytoplasmic domain N"/>
    <property type="match status" value="2"/>
</dbReference>
<dbReference type="Pfam" id="PF00702">
    <property type="entry name" value="Hydrolase"/>
    <property type="match status" value="1"/>
</dbReference>
<evidence type="ECO:0000256" key="1">
    <source>
        <dbReference type="ARBA" id="ARBA00004651"/>
    </source>
</evidence>
<keyword evidence="3" id="KW-0547">Nucleotide-binding</keyword>
<dbReference type="PANTHER" id="PTHR42861">
    <property type="entry name" value="CALCIUM-TRANSPORTING ATPASE"/>
    <property type="match status" value="1"/>
</dbReference>
<dbReference type="InterPro" id="IPR023299">
    <property type="entry name" value="ATPase_P-typ_cyto_dom_N"/>
</dbReference>
<evidence type="ECO:0000256" key="3">
    <source>
        <dbReference type="ARBA" id="ARBA00022741"/>
    </source>
</evidence>
<evidence type="ECO:0000256" key="5">
    <source>
        <dbReference type="ARBA" id="ARBA00022967"/>
    </source>
</evidence>
<dbReference type="PROSITE" id="PS00154">
    <property type="entry name" value="ATPASE_E1_E2"/>
    <property type="match status" value="1"/>
</dbReference>
<proteinExistence type="predicted"/>
<gene>
    <name evidence="11" type="ORF">ITX44_06585</name>
</gene>
<keyword evidence="7" id="KW-0472">Membrane</keyword>
<dbReference type="InterPro" id="IPR018303">
    <property type="entry name" value="ATPase_P-typ_P_site"/>
</dbReference>
<dbReference type="InterPro" id="IPR001757">
    <property type="entry name" value="P_typ_ATPase"/>
</dbReference>
<dbReference type="SUPFAM" id="SSF81653">
    <property type="entry name" value="Calcium ATPase, transduction domain A"/>
    <property type="match status" value="1"/>
</dbReference>
<dbReference type="InterPro" id="IPR023214">
    <property type="entry name" value="HAD_sf"/>
</dbReference>
<keyword evidence="4" id="KW-0067">ATP-binding</keyword>
<comment type="catalytic activity">
    <reaction evidence="8">
        <text>ATP + H2O = ADP + phosphate + H(+)</text>
        <dbReference type="Rhea" id="RHEA:13065"/>
        <dbReference type="ChEBI" id="CHEBI:15377"/>
        <dbReference type="ChEBI" id="CHEBI:15378"/>
        <dbReference type="ChEBI" id="CHEBI:30616"/>
        <dbReference type="ChEBI" id="CHEBI:43474"/>
        <dbReference type="ChEBI" id="CHEBI:456216"/>
    </reaction>
</comment>
<keyword evidence="6" id="KW-1133">Transmembrane helix</keyword>
<dbReference type="Gene3D" id="1.20.1110.10">
    <property type="entry name" value="Calcium-transporting ATPase, transmembrane domain"/>
    <property type="match status" value="2"/>
</dbReference>
<dbReference type="InterPro" id="IPR023298">
    <property type="entry name" value="ATPase_P-typ_TM_dom_sf"/>
</dbReference>
<dbReference type="SFLD" id="SFLDG00002">
    <property type="entry name" value="C1.7:_P-type_atpase_like"/>
    <property type="match status" value="1"/>
</dbReference>
<dbReference type="InterPro" id="IPR008250">
    <property type="entry name" value="ATPase_P-typ_transduc_dom_A_sf"/>
</dbReference>
<evidence type="ECO:0000313" key="11">
    <source>
        <dbReference type="EMBL" id="MBM9504205.1"/>
    </source>
</evidence>
<dbReference type="InterPro" id="IPR059000">
    <property type="entry name" value="ATPase_P-type_domA"/>
</dbReference>